<dbReference type="PANTHER" id="PTHR43162:SF1">
    <property type="entry name" value="PRESTALK A DIFFERENTIATION PROTEIN A"/>
    <property type="match status" value="1"/>
</dbReference>
<name>A0A2S9PZU2_9ACTN</name>
<dbReference type="InterPro" id="IPR016040">
    <property type="entry name" value="NAD(P)-bd_dom"/>
</dbReference>
<evidence type="ECO:0000313" key="3">
    <source>
        <dbReference type="EMBL" id="PRH79863.1"/>
    </source>
</evidence>
<comment type="caution">
    <text evidence="3">The sequence shown here is derived from an EMBL/GenBank/DDBJ whole genome shotgun (WGS) entry which is preliminary data.</text>
</comment>
<proteinExistence type="predicted"/>
<dbReference type="Gene3D" id="3.40.50.720">
    <property type="entry name" value="NAD(P)-binding Rossmann-like Domain"/>
    <property type="match status" value="1"/>
</dbReference>
<dbReference type="AlphaFoldDB" id="A0A2S9PZU2"/>
<dbReference type="InterPro" id="IPR036291">
    <property type="entry name" value="NAD(P)-bd_dom_sf"/>
</dbReference>
<organism evidence="3 4">
    <name type="scientific">Streptomyces solincola</name>
    <dbReference type="NCBI Taxonomy" id="2100817"/>
    <lineage>
        <taxon>Bacteria</taxon>
        <taxon>Bacillati</taxon>
        <taxon>Actinomycetota</taxon>
        <taxon>Actinomycetes</taxon>
        <taxon>Kitasatosporales</taxon>
        <taxon>Streptomycetaceae</taxon>
        <taxon>Streptomyces</taxon>
    </lineage>
</organism>
<dbReference type="RefSeq" id="WP_105868043.1">
    <property type="nucleotide sequence ID" value="NZ_PVLV01000096.1"/>
</dbReference>
<keyword evidence="4" id="KW-1185">Reference proteome</keyword>
<dbReference type="Gene3D" id="3.90.25.10">
    <property type="entry name" value="UDP-galactose 4-epimerase, domain 1"/>
    <property type="match status" value="1"/>
</dbReference>
<dbReference type="PANTHER" id="PTHR43162">
    <property type="match status" value="1"/>
</dbReference>
<evidence type="ECO:0000256" key="1">
    <source>
        <dbReference type="SAM" id="MobiDB-lite"/>
    </source>
</evidence>
<dbReference type="Pfam" id="PF13460">
    <property type="entry name" value="NAD_binding_10"/>
    <property type="match status" value="1"/>
</dbReference>
<dbReference type="EMBL" id="PVLV01000096">
    <property type="protein sequence ID" value="PRH79863.1"/>
    <property type="molecule type" value="Genomic_DNA"/>
</dbReference>
<evidence type="ECO:0000259" key="2">
    <source>
        <dbReference type="Pfam" id="PF13460"/>
    </source>
</evidence>
<feature type="region of interest" description="Disordered" evidence="1">
    <location>
        <begin position="1"/>
        <end position="32"/>
    </location>
</feature>
<dbReference type="Proteomes" id="UP000239322">
    <property type="component" value="Unassembled WGS sequence"/>
</dbReference>
<dbReference type="InterPro" id="IPR051604">
    <property type="entry name" value="Ergot_Alk_Oxidoreductase"/>
</dbReference>
<reference evidence="3 4" key="1">
    <citation type="submission" date="2018-03" db="EMBL/GenBank/DDBJ databases">
        <title>Novel Streptomyces sp. from soil.</title>
        <authorList>
            <person name="Tan G.Y.A."/>
            <person name="Lee Z.Y."/>
        </authorList>
    </citation>
    <scope>NUCLEOTIDE SEQUENCE [LARGE SCALE GENOMIC DNA]</scope>
    <source>
        <strain evidence="3 4">ST5x</strain>
    </source>
</reference>
<accession>A0A2S9PZU2</accession>
<evidence type="ECO:0000313" key="4">
    <source>
        <dbReference type="Proteomes" id="UP000239322"/>
    </source>
</evidence>
<protein>
    <submittedName>
        <fullName evidence="3">NmrA-like protein</fullName>
    </submittedName>
</protein>
<feature type="compositionally biased region" description="Low complexity" evidence="1">
    <location>
        <begin position="11"/>
        <end position="20"/>
    </location>
</feature>
<feature type="domain" description="NAD(P)-binding" evidence="2">
    <location>
        <begin position="34"/>
        <end position="153"/>
    </location>
</feature>
<sequence>MSASDRSNGEAGAPGTARSGSGSGSGSARILVLGGTGKTGRRVADELRRRGFRPVVASRRSQVRFDWGDRSSWGPALDGIDAVYVVDSEGPDAAAEVAGFAALAAESGVRRMVLLSARVWDELPGEDNLATERAVRESGLEWTILRPTWFAQNFTEFELLSPLLGEAGELRLPTGGGREPFLDLVDLAEVAAVALTEDGHAGRVYVLSGGRALSFGDAVAEIARAAGRPLRFVPVEESAYRAELVAAGHPEEMADLVTALFRHIREERGAEVTAGVQEALGRPPRDFSDYVRRTDFRRG</sequence>
<dbReference type="SUPFAM" id="SSF51735">
    <property type="entry name" value="NAD(P)-binding Rossmann-fold domains"/>
    <property type="match status" value="1"/>
</dbReference>
<dbReference type="OrthoDB" id="3250520at2"/>
<gene>
    <name evidence="3" type="ORF">C6N75_07300</name>
</gene>